<evidence type="ECO:0000313" key="3">
    <source>
        <dbReference type="EMBL" id="GAA3685945.1"/>
    </source>
</evidence>
<dbReference type="SUPFAM" id="SSF48264">
    <property type="entry name" value="Cytochrome P450"/>
    <property type="match status" value="1"/>
</dbReference>
<comment type="similarity">
    <text evidence="1">Belongs to the cytochrome P450 family.</text>
</comment>
<evidence type="ECO:0000256" key="1">
    <source>
        <dbReference type="ARBA" id="ARBA00010617"/>
    </source>
</evidence>
<organism evidence="3 4">
    <name type="scientific">Lentzea roselyniae</name>
    <dbReference type="NCBI Taxonomy" id="531940"/>
    <lineage>
        <taxon>Bacteria</taxon>
        <taxon>Bacillati</taxon>
        <taxon>Actinomycetota</taxon>
        <taxon>Actinomycetes</taxon>
        <taxon>Pseudonocardiales</taxon>
        <taxon>Pseudonocardiaceae</taxon>
        <taxon>Lentzea</taxon>
    </lineage>
</organism>
<dbReference type="Gene3D" id="1.10.630.10">
    <property type="entry name" value="Cytochrome P450"/>
    <property type="match status" value="2"/>
</dbReference>
<dbReference type="Proteomes" id="UP001500711">
    <property type="component" value="Unassembled WGS sequence"/>
</dbReference>
<proteinExistence type="inferred from homology"/>
<feature type="region of interest" description="Disordered" evidence="2">
    <location>
        <begin position="1"/>
        <end position="49"/>
    </location>
</feature>
<accession>A0ABP7CDU9</accession>
<comment type="caution">
    <text evidence="3">The sequence shown here is derived from an EMBL/GenBank/DDBJ whole genome shotgun (WGS) entry which is preliminary data.</text>
</comment>
<dbReference type="EMBL" id="BAABBE010000052">
    <property type="protein sequence ID" value="GAA3685945.1"/>
    <property type="molecule type" value="Genomic_DNA"/>
</dbReference>
<dbReference type="PANTHER" id="PTHR46696">
    <property type="entry name" value="P450, PUTATIVE (EUROFUNG)-RELATED"/>
    <property type="match status" value="1"/>
</dbReference>
<sequence>MEDAREALSDPVLSADPSLPGYPAGPGHCGASTHGSMIRLDGGGPAGAAAVHRRVPGAPGGTDATPDRVVRGLRRSRSASAGPRHRPDPAVALTVPQAVILRLIGVPESEVPSTIAAARHLHDRTFPRSSLESAEEAFLARLRALVRRGPADDLTGRLVASGELTEDEAVVNLRLVVAASVQTTSSMIGPAVLTDPSRSVEDLLARLERGANGPAPSGGCRHVYRWRAGVRDGVVVSLPAANASRPPGGGHVAFGFGPYQCLGQHLARTELDEVLKSLFPLRPATRDLRMYDASVIYGVESLPVTW</sequence>
<gene>
    <name evidence="3" type="ORF">GCM10022267_85910</name>
</gene>
<keyword evidence="4" id="KW-1185">Reference proteome</keyword>
<dbReference type="PANTHER" id="PTHR46696:SF1">
    <property type="entry name" value="CYTOCHROME P450 YJIB-RELATED"/>
    <property type="match status" value="1"/>
</dbReference>
<dbReference type="RefSeq" id="WP_346136866.1">
    <property type="nucleotide sequence ID" value="NZ_BAABBE010000052.1"/>
</dbReference>
<reference evidence="4" key="1">
    <citation type="journal article" date="2019" name="Int. J. Syst. Evol. Microbiol.">
        <title>The Global Catalogue of Microorganisms (GCM) 10K type strain sequencing project: providing services to taxonomists for standard genome sequencing and annotation.</title>
        <authorList>
            <consortium name="The Broad Institute Genomics Platform"/>
            <consortium name="The Broad Institute Genome Sequencing Center for Infectious Disease"/>
            <person name="Wu L."/>
            <person name="Ma J."/>
        </authorList>
    </citation>
    <scope>NUCLEOTIDE SEQUENCE [LARGE SCALE GENOMIC DNA]</scope>
    <source>
        <strain evidence="4">JCM 17494</strain>
    </source>
</reference>
<evidence type="ECO:0008006" key="5">
    <source>
        <dbReference type="Google" id="ProtNLM"/>
    </source>
</evidence>
<protein>
    <recommendedName>
        <fullName evidence="5">Cytochrome P450</fullName>
    </recommendedName>
</protein>
<evidence type="ECO:0000313" key="4">
    <source>
        <dbReference type="Proteomes" id="UP001500711"/>
    </source>
</evidence>
<name>A0ABP7CDU9_9PSEU</name>
<evidence type="ECO:0000256" key="2">
    <source>
        <dbReference type="SAM" id="MobiDB-lite"/>
    </source>
</evidence>
<dbReference type="InterPro" id="IPR036396">
    <property type="entry name" value="Cyt_P450_sf"/>
</dbReference>